<evidence type="ECO:0000313" key="4">
    <source>
        <dbReference type="EMBL" id="PMP67283.1"/>
    </source>
</evidence>
<organism evidence="4 5">
    <name type="scientific">Thermodesulfobacterium geofontis</name>
    <dbReference type="NCBI Taxonomy" id="1295609"/>
    <lineage>
        <taxon>Bacteria</taxon>
        <taxon>Pseudomonadati</taxon>
        <taxon>Thermodesulfobacteriota</taxon>
        <taxon>Thermodesulfobacteria</taxon>
        <taxon>Thermodesulfobacteriales</taxon>
        <taxon>Thermodesulfobacteriaceae</taxon>
        <taxon>Thermodesulfobacterium</taxon>
    </lineage>
</organism>
<dbReference type="GO" id="GO:0046872">
    <property type="term" value="F:metal ion binding"/>
    <property type="evidence" value="ECO:0007669"/>
    <property type="project" value="UniProtKB-KW"/>
</dbReference>
<dbReference type="PANTHER" id="PTHR43165">
    <property type="entry name" value="METALLOPHOSPHOESTERASE"/>
    <property type="match status" value="1"/>
</dbReference>
<dbReference type="SUPFAM" id="SSF56300">
    <property type="entry name" value="Metallo-dependent phosphatases"/>
    <property type="match status" value="1"/>
</dbReference>
<dbReference type="CDD" id="cd00841">
    <property type="entry name" value="MPP_YfcE"/>
    <property type="match status" value="1"/>
</dbReference>
<name>A0A2N7PNQ3_9BACT</name>
<keyword evidence="2" id="KW-0479">Metal-binding</keyword>
<dbReference type="InterPro" id="IPR000979">
    <property type="entry name" value="Phosphodiesterase_MJ0936/Vps29"/>
</dbReference>
<comment type="caution">
    <text evidence="4">The sequence shown here is derived from an EMBL/GenBank/DDBJ whole genome shotgun (WGS) entry which is preliminary data.</text>
</comment>
<dbReference type="AlphaFoldDB" id="A0A2N7PNQ3"/>
<dbReference type="Proteomes" id="UP000235460">
    <property type="component" value="Unassembled WGS sequence"/>
</dbReference>
<reference evidence="4 5" key="1">
    <citation type="submission" date="2018-01" db="EMBL/GenBank/DDBJ databases">
        <title>Metagenomic assembled genomes from two thermal pools in the Uzon Caldera, Kamchatka, Russia.</title>
        <authorList>
            <person name="Wilkins L."/>
            <person name="Ettinger C."/>
        </authorList>
    </citation>
    <scope>NUCLEOTIDE SEQUENCE [LARGE SCALE GENOMIC DNA]</scope>
    <source>
        <strain evidence="4">ZAV-08</strain>
    </source>
</reference>
<accession>A0A2N7PNQ3</accession>
<comment type="cofactor">
    <cofactor evidence="2">
        <name>a divalent metal cation</name>
        <dbReference type="ChEBI" id="CHEBI:60240"/>
    </cofactor>
</comment>
<dbReference type="NCBIfam" id="TIGR00040">
    <property type="entry name" value="yfcE"/>
    <property type="match status" value="1"/>
</dbReference>
<evidence type="ECO:0000256" key="2">
    <source>
        <dbReference type="RuleBase" id="RU362039"/>
    </source>
</evidence>
<dbReference type="Pfam" id="PF12850">
    <property type="entry name" value="Metallophos_2"/>
    <property type="match status" value="1"/>
</dbReference>
<dbReference type="EC" id="3.1.4.-" evidence="2"/>
<dbReference type="GO" id="GO:0016787">
    <property type="term" value="F:hydrolase activity"/>
    <property type="evidence" value="ECO:0007669"/>
    <property type="project" value="UniProtKB-UniRule"/>
</dbReference>
<gene>
    <name evidence="4" type="ORF">C0190_03605</name>
</gene>
<sequence>MKVAIMSDSHDSIPNLKKAIEICLKEEVEKIFHCGDLISPFMVPILGEFNKEIHLILGNNPGDVYLLIQKVSEYPNIKFHGDNAFLEIEEYKIAMVHYPKIAYALAKTGDYHFIFCGHTHKYEIKEFNKALVINPGEILGKEGVPSFVILDLKTKQYEKITF</sequence>
<proteinExistence type="inferred from homology"/>
<dbReference type="PANTHER" id="PTHR43165:SF1">
    <property type="entry name" value="PHOSPHODIESTERASE MJ0936"/>
    <property type="match status" value="1"/>
</dbReference>
<dbReference type="InterPro" id="IPR024654">
    <property type="entry name" value="Calcineurin-like_PHP_lpxH"/>
</dbReference>
<protein>
    <recommendedName>
        <fullName evidence="2">Phosphoesterase</fullName>
        <ecNumber evidence="2">3.1.4.-</ecNumber>
    </recommendedName>
</protein>
<dbReference type="Gene3D" id="3.60.21.10">
    <property type="match status" value="1"/>
</dbReference>
<dbReference type="InterPro" id="IPR053193">
    <property type="entry name" value="MetalloPDE_YfcE-like"/>
</dbReference>
<dbReference type="EMBL" id="PNIK01000054">
    <property type="protein sequence ID" value="PMP67283.1"/>
    <property type="molecule type" value="Genomic_DNA"/>
</dbReference>
<feature type="domain" description="Calcineurin-like phosphoesterase" evidence="3">
    <location>
        <begin position="1"/>
        <end position="155"/>
    </location>
</feature>
<evidence type="ECO:0000256" key="1">
    <source>
        <dbReference type="ARBA" id="ARBA00008950"/>
    </source>
</evidence>
<dbReference type="InterPro" id="IPR041802">
    <property type="entry name" value="MPP_YfcE"/>
</dbReference>
<comment type="similarity">
    <text evidence="1 2">Belongs to the metallophosphoesterase superfamily. YfcE family.</text>
</comment>
<evidence type="ECO:0000313" key="5">
    <source>
        <dbReference type="Proteomes" id="UP000235460"/>
    </source>
</evidence>
<evidence type="ECO:0000259" key="3">
    <source>
        <dbReference type="Pfam" id="PF12850"/>
    </source>
</evidence>
<dbReference type="InterPro" id="IPR029052">
    <property type="entry name" value="Metallo-depent_PP-like"/>
</dbReference>